<dbReference type="Gramene" id="Pp3c27_4970V3.1">
    <property type="protein sequence ID" value="Pp3c27_4970V3.1"/>
    <property type="gene ID" value="Pp3c27_4970"/>
</dbReference>
<keyword evidence="7" id="KW-1185">Reference proteome</keyword>
<feature type="compositionally biased region" description="Basic and acidic residues" evidence="3">
    <location>
        <begin position="152"/>
        <end position="165"/>
    </location>
</feature>
<organism evidence="5">
    <name type="scientific">Physcomitrium patens</name>
    <name type="common">Spreading-leaved earth moss</name>
    <name type="synonym">Physcomitrella patens</name>
    <dbReference type="NCBI Taxonomy" id="3218"/>
    <lineage>
        <taxon>Eukaryota</taxon>
        <taxon>Viridiplantae</taxon>
        <taxon>Streptophyta</taxon>
        <taxon>Embryophyta</taxon>
        <taxon>Bryophyta</taxon>
        <taxon>Bryophytina</taxon>
        <taxon>Bryopsida</taxon>
        <taxon>Funariidae</taxon>
        <taxon>Funariales</taxon>
        <taxon>Funariaceae</taxon>
        <taxon>Physcomitrium</taxon>
    </lineage>
</organism>
<dbReference type="FunCoup" id="A0A2K1IAS0">
    <property type="interactions" value="572"/>
</dbReference>
<feature type="compositionally biased region" description="Low complexity" evidence="3">
    <location>
        <begin position="285"/>
        <end position="324"/>
    </location>
</feature>
<evidence type="ECO:0000313" key="6">
    <source>
        <dbReference type="EnsemblPlants" id="Pp3c27_4970V3.1"/>
    </source>
</evidence>
<feature type="domain" description="WW" evidence="4">
    <location>
        <begin position="91"/>
        <end position="125"/>
    </location>
</feature>
<name>A0A2K1IAS0_PHYPA</name>
<feature type="compositionally biased region" description="Low complexity" evidence="3">
    <location>
        <begin position="166"/>
        <end position="178"/>
    </location>
</feature>
<keyword evidence="2" id="KW-0963">Cytoplasm</keyword>
<dbReference type="EnsemblPlants" id="Pp3c27_4970V3.1">
    <property type="protein sequence ID" value="Pp3c27_4970V3.1"/>
    <property type="gene ID" value="Pp3c27_4970"/>
</dbReference>
<reference evidence="6" key="3">
    <citation type="submission" date="2020-12" db="UniProtKB">
        <authorList>
            <consortium name="EnsemblPlants"/>
        </authorList>
    </citation>
    <scope>IDENTIFICATION</scope>
</reference>
<dbReference type="PANTHER" id="PTHR14791:SF42">
    <property type="entry name" value="F16L1.2 PROTEIN"/>
    <property type="match status" value="1"/>
</dbReference>
<dbReference type="PROSITE" id="PS50020">
    <property type="entry name" value="WW_DOMAIN_2"/>
    <property type="match status" value="1"/>
</dbReference>
<sequence length="412" mass="44572">MAVAMEVAWRGVELGSSPVVLEMSKKRAWGADTEKLMQFMMGQFGSSSSSGVKQVEVTLDLLGTAAGSSPVRGSELDCNSSAEFLELDPDQPLPADWEKCLDLKTGELYFVNKSTGVRTSEDPRKVQQRVVAVMTRAVDSVPTASPLAHEFLGSKRSETLREESLRTSTSSGSSGGTSPRNTNIPGHQLLSFSTGKQLWNLQLDDRRTVSLNRTGSPKAQAPPFLSFSDEEESNLELDLNLAAGGNSPRLQQHNQQQSVCTMEMVEKALKRTEKALGKREMPTTSFGPKQSGSSSFSSLPSARGESWSHSSPSTSSSSSTSSRSGHQGASHHDDSQRLRPSAPGVSEAESRKIETTVTGALVMGACTRCLMYVMLNKSDPKCPRCENEVPLDFSSPPSGKRQRVETFKIQMS</sequence>
<accession>A0A2K1IAS0</accession>
<protein>
    <recommendedName>
        <fullName evidence="4">WW domain-containing protein</fullName>
    </recommendedName>
</protein>
<dbReference type="AlphaFoldDB" id="A0A2K1IAS0"/>
<dbReference type="EMBL" id="ABEU02000027">
    <property type="protein sequence ID" value="PNR26370.1"/>
    <property type="molecule type" value="Genomic_DNA"/>
</dbReference>
<dbReference type="InterPro" id="IPR056440">
    <property type="entry name" value="Zn-ribbon_GIR1"/>
</dbReference>
<dbReference type="InterPro" id="IPR051105">
    <property type="entry name" value="WWC/KIBRA_Hippo_Reg"/>
</dbReference>
<comment type="subcellular location">
    <subcellularLocation>
        <location evidence="1">Cytoplasm</location>
    </subcellularLocation>
</comment>
<dbReference type="Pfam" id="PF24747">
    <property type="entry name" value="Zn-ribbon_GIR1"/>
    <property type="match status" value="1"/>
</dbReference>
<dbReference type="EnsemblPlants" id="Pp3c27_4970V3.3">
    <property type="protein sequence ID" value="Pp3c27_4970V3.3"/>
    <property type="gene ID" value="Pp3c27_4970"/>
</dbReference>
<feature type="region of interest" description="Disordered" evidence="3">
    <location>
        <begin position="273"/>
        <end position="352"/>
    </location>
</feature>
<proteinExistence type="predicted"/>
<evidence type="ECO:0000259" key="4">
    <source>
        <dbReference type="PROSITE" id="PS50020"/>
    </source>
</evidence>
<dbReference type="Gene3D" id="2.20.70.10">
    <property type="match status" value="1"/>
</dbReference>
<evidence type="ECO:0000256" key="2">
    <source>
        <dbReference type="ARBA" id="ARBA00022490"/>
    </source>
</evidence>
<dbReference type="InterPro" id="IPR036020">
    <property type="entry name" value="WW_dom_sf"/>
</dbReference>
<dbReference type="Gramene" id="Pp3c27_4970V3.3">
    <property type="protein sequence ID" value="Pp3c27_4970V3.3"/>
    <property type="gene ID" value="Pp3c27_4970"/>
</dbReference>
<dbReference type="GO" id="GO:0005737">
    <property type="term" value="C:cytoplasm"/>
    <property type="evidence" value="ECO:0007669"/>
    <property type="project" value="UniProtKB-SubCell"/>
</dbReference>
<reference evidence="5 7" key="1">
    <citation type="journal article" date="2008" name="Science">
        <title>The Physcomitrella genome reveals evolutionary insights into the conquest of land by plants.</title>
        <authorList>
            <person name="Rensing S."/>
            <person name="Lang D."/>
            <person name="Zimmer A."/>
            <person name="Terry A."/>
            <person name="Salamov A."/>
            <person name="Shapiro H."/>
            <person name="Nishiyama T."/>
            <person name="Perroud P.-F."/>
            <person name="Lindquist E."/>
            <person name="Kamisugi Y."/>
            <person name="Tanahashi T."/>
            <person name="Sakakibara K."/>
            <person name="Fujita T."/>
            <person name="Oishi K."/>
            <person name="Shin-I T."/>
            <person name="Kuroki Y."/>
            <person name="Toyoda A."/>
            <person name="Suzuki Y."/>
            <person name="Hashimoto A."/>
            <person name="Yamaguchi K."/>
            <person name="Sugano A."/>
            <person name="Kohara Y."/>
            <person name="Fujiyama A."/>
            <person name="Anterola A."/>
            <person name="Aoki S."/>
            <person name="Ashton N."/>
            <person name="Barbazuk W.B."/>
            <person name="Barker E."/>
            <person name="Bennetzen J."/>
            <person name="Bezanilla M."/>
            <person name="Blankenship R."/>
            <person name="Cho S.H."/>
            <person name="Dutcher S."/>
            <person name="Estelle M."/>
            <person name="Fawcett J.A."/>
            <person name="Gundlach H."/>
            <person name="Hanada K."/>
            <person name="Heyl A."/>
            <person name="Hicks K.A."/>
            <person name="Hugh J."/>
            <person name="Lohr M."/>
            <person name="Mayer K."/>
            <person name="Melkozernov A."/>
            <person name="Murata T."/>
            <person name="Nelson D."/>
            <person name="Pils B."/>
            <person name="Prigge M."/>
            <person name="Reiss B."/>
            <person name="Renner T."/>
            <person name="Rombauts S."/>
            <person name="Rushton P."/>
            <person name="Sanderfoot A."/>
            <person name="Schween G."/>
            <person name="Shiu S.-H."/>
            <person name="Stueber K."/>
            <person name="Theodoulou F.L."/>
            <person name="Tu H."/>
            <person name="Van de Peer Y."/>
            <person name="Verrier P.J."/>
            <person name="Waters E."/>
            <person name="Wood A."/>
            <person name="Yang L."/>
            <person name="Cove D."/>
            <person name="Cuming A."/>
            <person name="Hasebe M."/>
            <person name="Lucas S."/>
            <person name="Mishler D.B."/>
            <person name="Reski R."/>
            <person name="Grigoriev I."/>
            <person name="Quatrano R.S."/>
            <person name="Boore J.L."/>
        </authorList>
    </citation>
    <scope>NUCLEOTIDE SEQUENCE [LARGE SCALE GENOMIC DNA]</scope>
    <source>
        <strain evidence="6 7">cv. Gransden 2004</strain>
    </source>
</reference>
<evidence type="ECO:0000313" key="7">
    <source>
        <dbReference type="Proteomes" id="UP000006727"/>
    </source>
</evidence>
<dbReference type="SUPFAM" id="SSF51045">
    <property type="entry name" value="WW domain"/>
    <property type="match status" value="1"/>
</dbReference>
<evidence type="ECO:0000256" key="3">
    <source>
        <dbReference type="SAM" id="MobiDB-lite"/>
    </source>
</evidence>
<dbReference type="InterPro" id="IPR001202">
    <property type="entry name" value="WW_dom"/>
</dbReference>
<gene>
    <name evidence="6" type="primary">LOC112278511</name>
    <name evidence="5" type="ORF">PHYPA_030945</name>
</gene>
<dbReference type="PaxDb" id="3218-PP1S276_89V6.1"/>
<dbReference type="OrthoDB" id="1929178at2759"/>
<dbReference type="Proteomes" id="UP000006727">
    <property type="component" value="Chromosome 27"/>
</dbReference>
<dbReference type="GeneID" id="112278511"/>
<reference evidence="5 7" key="2">
    <citation type="journal article" date="2018" name="Plant J.">
        <title>The Physcomitrella patens chromosome-scale assembly reveals moss genome structure and evolution.</title>
        <authorList>
            <person name="Lang D."/>
            <person name="Ullrich K.K."/>
            <person name="Murat F."/>
            <person name="Fuchs J."/>
            <person name="Jenkins J."/>
            <person name="Haas F.B."/>
            <person name="Piednoel M."/>
            <person name="Gundlach H."/>
            <person name="Van Bel M."/>
            <person name="Meyberg R."/>
            <person name="Vives C."/>
            <person name="Morata J."/>
            <person name="Symeonidi A."/>
            <person name="Hiss M."/>
            <person name="Muchero W."/>
            <person name="Kamisugi Y."/>
            <person name="Saleh O."/>
            <person name="Blanc G."/>
            <person name="Decker E.L."/>
            <person name="van Gessel N."/>
            <person name="Grimwood J."/>
            <person name="Hayes R.D."/>
            <person name="Graham S.W."/>
            <person name="Gunter L.E."/>
            <person name="McDaniel S.F."/>
            <person name="Hoernstein S.N.W."/>
            <person name="Larsson A."/>
            <person name="Li F.W."/>
            <person name="Perroud P.F."/>
            <person name="Phillips J."/>
            <person name="Ranjan P."/>
            <person name="Rokshar D.S."/>
            <person name="Rothfels C.J."/>
            <person name="Schneider L."/>
            <person name="Shu S."/>
            <person name="Stevenson D.W."/>
            <person name="Thummler F."/>
            <person name="Tillich M."/>
            <person name="Villarreal Aguilar J.C."/>
            <person name="Widiez T."/>
            <person name="Wong G.K."/>
            <person name="Wymore A."/>
            <person name="Zhang Y."/>
            <person name="Zimmer A.D."/>
            <person name="Quatrano R.S."/>
            <person name="Mayer K.F.X."/>
            <person name="Goodstein D."/>
            <person name="Casacuberta J.M."/>
            <person name="Vandepoele K."/>
            <person name="Reski R."/>
            <person name="Cuming A.C."/>
            <person name="Tuskan G.A."/>
            <person name="Maumus F."/>
            <person name="Salse J."/>
            <person name="Schmutz J."/>
            <person name="Rensing S.A."/>
        </authorList>
    </citation>
    <scope>NUCLEOTIDE SEQUENCE [LARGE SCALE GENOMIC DNA]</scope>
    <source>
        <strain evidence="6 7">cv. Gransden 2004</strain>
    </source>
</reference>
<feature type="compositionally biased region" description="Polar residues" evidence="3">
    <location>
        <begin position="179"/>
        <end position="188"/>
    </location>
</feature>
<dbReference type="KEGG" id="ppp:112278511"/>
<feature type="region of interest" description="Disordered" evidence="3">
    <location>
        <begin position="149"/>
        <end position="188"/>
    </location>
</feature>
<feature type="region of interest" description="Disordered" evidence="3">
    <location>
        <begin position="212"/>
        <end position="231"/>
    </location>
</feature>
<dbReference type="PANTHER" id="PTHR14791">
    <property type="entry name" value="BOMB/KIRA PROTEINS"/>
    <property type="match status" value="1"/>
</dbReference>
<dbReference type="OMA" id="PRCENEV"/>
<evidence type="ECO:0000313" key="5">
    <source>
        <dbReference type="EMBL" id="PNR26370.1"/>
    </source>
</evidence>
<dbReference type="RefSeq" id="XP_024367873.1">
    <property type="nucleotide sequence ID" value="XM_024512105.2"/>
</dbReference>
<evidence type="ECO:0000256" key="1">
    <source>
        <dbReference type="ARBA" id="ARBA00004496"/>
    </source>
</evidence>